<reference evidence="1 2" key="1">
    <citation type="submission" date="2015-12" db="EMBL/GenBank/DDBJ databases">
        <title>Genome sequence of Oceanibaculum pacificum MCCC 1A02656.</title>
        <authorList>
            <person name="Lu L."/>
            <person name="Lai Q."/>
            <person name="Shao Z."/>
            <person name="Qian P."/>
        </authorList>
    </citation>
    <scope>NUCLEOTIDE SEQUENCE [LARGE SCALE GENOMIC DNA]</scope>
    <source>
        <strain evidence="1 2">MCCC 1A02656</strain>
    </source>
</reference>
<keyword evidence="2" id="KW-1185">Reference proteome</keyword>
<dbReference type="EMBL" id="LPXN01000149">
    <property type="protein sequence ID" value="KZD03073.1"/>
    <property type="molecule type" value="Genomic_DNA"/>
</dbReference>
<evidence type="ECO:0000313" key="1">
    <source>
        <dbReference type="EMBL" id="KZD03073.1"/>
    </source>
</evidence>
<organism evidence="1 2">
    <name type="scientific">Oceanibaculum pacificum</name>
    <dbReference type="NCBI Taxonomy" id="580166"/>
    <lineage>
        <taxon>Bacteria</taxon>
        <taxon>Pseudomonadati</taxon>
        <taxon>Pseudomonadota</taxon>
        <taxon>Alphaproteobacteria</taxon>
        <taxon>Rhodospirillales</taxon>
        <taxon>Oceanibaculaceae</taxon>
        <taxon>Oceanibaculum</taxon>
    </lineage>
</organism>
<gene>
    <name evidence="1" type="ORF">AUP43_03375</name>
</gene>
<sequence>MATLRTRNGALLLKQESVPGTYEAPDPATDGILVEAPTINPTTQNVETDEVQGSLDSTAPIVGGMQVTIGGSFYLKGPGVPGEYPEWDLLMRIAGMAATQTRTDITGVTFSVTGASAEIADSGDGLAALTVGTVIHVSGFANEANNGEFIVTTSAAGAIVVARLTGATAMVDEAAGENVTLRRGIAAVEATAGGADSITLQAPWADTAQLYRGMPVALSGNPATAYISQILDYTAGRVATLSDNFSTPLSDSTVASIPANIRYAPASSSIPAASVALYMDGVVYRCTGAKATLSIEQTAGGAARCTYTISALMSEKADAAVPSVTYDGTRPGIWRNSAMLVNRRRAALQTLSVDLGNEVIFPPDPNGQEGFDAPIITRRRMAGSMDPNATLVATRDLMTAFRDGTAQPVAARLAGGSASRPGQRVGLTIPSALYTSYQPGDRQGVQTEQTGFFAQGQDSGLFLQVW</sequence>
<dbReference type="Proteomes" id="UP000076400">
    <property type="component" value="Unassembled WGS sequence"/>
</dbReference>
<proteinExistence type="predicted"/>
<comment type="caution">
    <text evidence="1">The sequence shown here is derived from an EMBL/GenBank/DDBJ whole genome shotgun (WGS) entry which is preliminary data.</text>
</comment>
<evidence type="ECO:0000313" key="2">
    <source>
        <dbReference type="Proteomes" id="UP000076400"/>
    </source>
</evidence>
<dbReference type="STRING" id="580166.AUP43_03375"/>
<dbReference type="OrthoDB" id="7542335at2"/>
<protein>
    <submittedName>
        <fullName evidence="1">Uncharacterized protein</fullName>
    </submittedName>
</protein>
<name>A0A154VP17_9PROT</name>
<dbReference type="RefSeq" id="WP_067559275.1">
    <property type="nucleotide sequence ID" value="NZ_LPXN01000149.1"/>
</dbReference>
<dbReference type="AlphaFoldDB" id="A0A154VP17"/>
<accession>A0A154VP17</accession>